<evidence type="ECO:0000256" key="10">
    <source>
        <dbReference type="PROSITE-ProRule" id="PRU00169"/>
    </source>
</evidence>
<evidence type="ECO:0000256" key="4">
    <source>
        <dbReference type="ARBA" id="ARBA00022553"/>
    </source>
</evidence>
<dbReference type="InterPro" id="IPR009057">
    <property type="entry name" value="Homeodomain-like_sf"/>
</dbReference>
<name>A0A7G9WF22_9FIRM</name>
<dbReference type="SUPFAM" id="SSF52172">
    <property type="entry name" value="CheY-like"/>
    <property type="match status" value="1"/>
</dbReference>
<dbReference type="InterPro" id="IPR051552">
    <property type="entry name" value="HptR"/>
</dbReference>
<protein>
    <recommendedName>
        <fullName evidence="2">Stage 0 sporulation protein A homolog</fullName>
    </recommendedName>
</protein>
<dbReference type="EMBL" id="CP060696">
    <property type="protein sequence ID" value="QNO17284.1"/>
    <property type="molecule type" value="Genomic_DNA"/>
</dbReference>
<comment type="function">
    <text evidence="9">May play the central regulatory role in sporulation. It may be an element of the effector pathway responsible for the activation of sporulation genes in response to nutritional stress. Spo0A may act in concert with spo0H (a sigma factor) to control the expression of some genes that are critical to the sporulation process.</text>
</comment>
<dbReference type="SUPFAM" id="SSF46689">
    <property type="entry name" value="Homeodomain-like"/>
    <property type="match status" value="1"/>
</dbReference>
<dbReference type="PANTHER" id="PTHR42713:SF3">
    <property type="entry name" value="TRANSCRIPTIONAL REGULATORY PROTEIN HPTR"/>
    <property type="match status" value="1"/>
</dbReference>
<gene>
    <name evidence="13" type="ORF">H6X83_10040</name>
</gene>
<accession>A0A7G9WF22</accession>
<keyword evidence="8" id="KW-0804">Transcription</keyword>
<evidence type="ECO:0000256" key="5">
    <source>
        <dbReference type="ARBA" id="ARBA00023012"/>
    </source>
</evidence>
<feature type="domain" description="Response regulatory" evidence="12">
    <location>
        <begin position="3"/>
        <end position="121"/>
    </location>
</feature>
<evidence type="ECO:0000256" key="3">
    <source>
        <dbReference type="ARBA" id="ARBA00022490"/>
    </source>
</evidence>
<dbReference type="InterPro" id="IPR018062">
    <property type="entry name" value="HTH_AraC-typ_CS"/>
</dbReference>
<reference evidence="13 14" key="1">
    <citation type="submission" date="2020-08" db="EMBL/GenBank/DDBJ databases">
        <authorList>
            <person name="Ren C."/>
            <person name="Gu Y."/>
            <person name="Xu Y."/>
        </authorList>
    </citation>
    <scope>NUCLEOTIDE SEQUENCE [LARGE SCALE GENOMIC DNA]</scope>
    <source>
        <strain evidence="13 14">LBM18003</strain>
    </source>
</reference>
<keyword evidence="6" id="KW-0805">Transcription regulation</keyword>
<sequence>MLRVLLVDDEPFILQGLRAMIDWEAEGFCIAGTVENGKQAVEFLKQESVSLIIADIRMPEMNGLELLQKVRNEHISDARFVILSGMSDFSYAQKAMRYQCLEYILKPVQKEELLKLLRSIASSVSAELLQQQKNARMEEAYYARSMVALLMGKYDAADLAGVEKKIGTAQEYRYIGMEAGDKEQSEEQKRGVQRKIYRACIDFSGKRKNCFCVFNVTQQKGCYDVGLICCNRSGAGSGHAFLEQLRVCVTQAVQEPVWFYAGCKVGALTELAESYRTAEIAKSCQAFTMDRDIVWYEEEMKGRSGAASLQKSELDKLINTVAENDSAGIEACVAKLYEQISRMNLEPGLINLNIDYILFQFVHLAVQQDDKINQEEILHYISENAFDRNMMYGSETHFRHFALEYAEYLATLRNKSAKGVLADIERDVEEHFAEDISLKTLSEKYYLNSAYLGQLFKKQFGKSFKNYLVSLRIEKAAQMLLQTDAKVYEIANKVGYRDIDYFIDRFVKLKGCTPTKFRRQAGARE</sequence>
<evidence type="ECO:0000256" key="6">
    <source>
        <dbReference type="ARBA" id="ARBA00023015"/>
    </source>
</evidence>
<evidence type="ECO:0000256" key="7">
    <source>
        <dbReference type="ARBA" id="ARBA00023125"/>
    </source>
</evidence>
<dbReference type="RefSeq" id="WP_212506352.1">
    <property type="nucleotide sequence ID" value="NZ_CP060696.1"/>
</dbReference>
<feature type="modified residue" description="4-aspartylphosphate" evidence="10">
    <location>
        <position position="55"/>
    </location>
</feature>
<dbReference type="SMART" id="SM00342">
    <property type="entry name" value="HTH_ARAC"/>
    <property type="match status" value="1"/>
</dbReference>
<evidence type="ECO:0000313" key="14">
    <source>
        <dbReference type="Proteomes" id="UP000516046"/>
    </source>
</evidence>
<dbReference type="GO" id="GO:0000160">
    <property type="term" value="P:phosphorelay signal transduction system"/>
    <property type="evidence" value="ECO:0007669"/>
    <property type="project" value="UniProtKB-KW"/>
</dbReference>
<dbReference type="InterPro" id="IPR001789">
    <property type="entry name" value="Sig_transdc_resp-reg_receiver"/>
</dbReference>
<evidence type="ECO:0000256" key="1">
    <source>
        <dbReference type="ARBA" id="ARBA00004496"/>
    </source>
</evidence>
<dbReference type="Gene3D" id="1.10.10.60">
    <property type="entry name" value="Homeodomain-like"/>
    <property type="match status" value="2"/>
</dbReference>
<comment type="subcellular location">
    <subcellularLocation>
        <location evidence="1">Cytoplasm</location>
    </subcellularLocation>
</comment>
<dbReference type="Pfam" id="PF00072">
    <property type="entry name" value="Response_reg"/>
    <property type="match status" value="1"/>
</dbReference>
<dbReference type="InterPro" id="IPR011006">
    <property type="entry name" value="CheY-like_superfamily"/>
</dbReference>
<evidence type="ECO:0000256" key="2">
    <source>
        <dbReference type="ARBA" id="ARBA00018672"/>
    </source>
</evidence>
<dbReference type="PROSITE" id="PS50110">
    <property type="entry name" value="RESPONSE_REGULATORY"/>
    <property type="match status" value="1"/>
</dbReference>
<feature type="domain" description="HTH araC/xylS-type" evidence="11">
    <location>
        <begin position="422"/>
        <end position="520"/>
    </location>
</feature>
<dbReference type="Proteomes" id="UP000516046">
    <property type="component" value="Chromosome"/>
</dbReference>
<dbReference type="PROSITE" id="PS00041">
    <property type="entry name" value="HTH_ARAC_FAMILY_1"/>
    <property type="match status" value="1"/>
</dbReference>
<evidence type="ECO:0000259" key="12">
    <source>
        <dbReference type="PROSITE" id="PS50110"/>
    </source>
</evidence>
<keyword evidence="4 10" id="KW-0597">Phosphoprotein</keyword>
<keyword evidence="3" id="KW-0963">Cytoplasm</keyword>
<dbReference type="GO" id="GO:0043565">
    <property type="term" value="F:sequence-specific DNA binding"/>
    <property type="evidence" value="ECO:0007669"/>
    <property type="project" value="InterPro"/>
</dbReference>
<evidence type="ECO:0000256" key="9">
    <source>
        <dbReference type="ARBA" id="ARBA00024867"/>
    </source>
</evidence>
<organism evidence="13 14">
    <name type="scientific">Caproicibacterium amylolyticum</name>
    <dbReference type="NCBI Taxonomy" id="2766537"/>
    <lineage>
        <taxon>Bacteria</taxon>
        <taxon>Bacillati</taxon>
        <taxon>Bacillota</taxon>
        <taxon>Clostridia</taxon>
        <taxon>Eubacteriales</taxon>
        <taxon>Oscillospiraceae</taxon>
        <taxon>Caproicibacterium</taxon>
    </lineage>
</organism>
<dbReference type="InterPro" id="IPR018060">
    <property type="entry name" value="HTH_AraC"/>
</dbReference>
<keyword evidence="7" id="KW-0238">DNA-binding</keyword>
<dbReference type="PROSITE" id="PS01124">
    <property type="entry name" value="HTH_ARAC_FAMILY_2"/>
    <property type="match status" value="1"/>
</dbReference>
<dbReference type="Pfam" id="PF12833">
    <property type="entry name" value="HTH_18"/>
    <property type="match status" value="1"/>
</dbReference>
<dbReference type="KEGG" id="caml:H6X83_10040"/>
<dbReference type="PANTHER" id="PTHR42713">
    <property type="entry name" value="HISTIDINE KINASE-RELATED"/>
    <property type="match status" value="1"/>
</dbReference>
<proteinExistence type="predicted"/>
<dbReference type="GO" id="GO:0005737">
    <property type="term" value="C:cytoplasm"/>
    <property type="evidence" value="ECO:0007669"/>
    <property type="project" value="UniProtKB-SubCell"/>
</dbReference>
<dbReference type="GO" id="GO:0003700">
    <property type="term" value="F:DNA-binding transcription factor activity"/>
    <property type="evidence" value="ECO:0007669"/>
    <property type="project" value="InterPro"/>
</dbReference>
<evidence type="ECO:0000313" key="13">
    <source>
        <dbReference type="EMBL" id="QNO17284.1"/>
    </source>
</evidence>
<dbReference type="Gene3D" id="3.40.50.2300">
    <property type="match status" value="1"/>
</dbReference>
<evidence type="ECO:0000259" key="11">
    <source>
        <dbReference type="PROSITE" id="PS01124"/>
    </source>
</evidence>
<evidence type="ECO:0000256" key="8">
    <source>
        <dbReference type="ARBA" id="ARBA00023163"/>
    </source>
</evidence>
<keyword evidence="5" id="KW-0902">Two-component regulatory system</keyword>
<dbReference type="CDD" id="cd17536">
    <property type="entry name" value="REC_YesN-like"/>
    <property type="match status" value="1"/>
</dbReference>
<dbReference type="SMART" id="SM00448">
    <property type="entry name" value="REC"/>
    <property type="match status" value="1"/>
</dbReference>
<keyword evidence="14" id="KW-1185">Reference proteome</keyword>
<dbReference type="AlphaFoldDB" id="A0A7G9WF22"/>